<feature type="compositionally biased region" description="Basic and acidic residues" evidence="1">
    <location>
        <begin position="1839"/>
        <end position="1856"/>
    </location>
</feature>
<protein>
    <submittedName>
        <fullName evidence="2">Uncharacterized protein</fullName>
    </submittedName>
</protein>
<feature type="compositionally biased region" description="Polar residues" evidence="1">
    <location>
        <begin position="1869"/>
        <end position="1881"/>
    </location>
</feature>
<evidence type="ECO:0000256" key="1">
    <source>
        <dbReference type="SAM" id="MobiDB-lite"/>
    </source>
</evidence>
<feature type="region of interest" description="Disordered" evidence="1">
    <location>
        <begin position="881"/>
        <end position="904"/>
    </location>
</feature>
<dbReference type="EMBL" id="OU963871">
    <property type="protein sequence ID" value="CAH0383823.1"/>
    <property type="molecule type" value="Genomic_DNA"/>
</dbReference>
<reference evidence="2" key="1">
    <citation type="submission" date="2021-12" db="EMBL/GenBank/DDBJ databases">
        <authorList>
            <person name="King R."/>
        </authorList>
    </citation>
    <scope>NUCLEOTIDE SEQUENCE</scope>
</reference>
<feature type="non-terminal residue" evidence="2">
    <location>
        <position position="1"/>
    </location>
</feature>
<dbReference type="Proteomes" id="UP001152759">
    <property type="component" value="Chromosome 10"/>
</dbReference>
<evidence type="ECO:0000313" key="3">
    <source>
        <dbReference type="Proteomes" id="UP001152759"/>
    </source>
</evidence>
<keyword evidence="3" id="KW-1185">Reference proteome</keyword>
<gene>
    <name evidence="2" type="ORF">BEMITA_LOCUS3231</name>
</gene>
<name>A0A9P0F110_BEMTA</name>
<dbReference type="PANTHER" id="PTHR18976">
    <property type="entry name" value="APOLIPOPROTEIN"/>
    <property type="match status" value="1"/>
</dbReference>
<evidence type="ECO:0000313" key="2">
    <source>
        <dbReference type="EMBL" id="CAH0383823.1"/>
    </source>
</evidence>
<proteinExistence type="predicted"/>
<dbReference type="PANTHER" id="PTHR18976:SF34">
    <property type="entry name" value="LIPID-BINDING PROTEIN"/>
    <property type="match status" value="1"/>
</dbReference>
<sequence>EVYARHQIFVIKEPFLSDIFRFKFREFVQCFDAYVNNMSGGCSAGKTMQKKLQYLKEGYETKFTDLKERILEDMKSCVQRDGIGTPMYRKTVVQMGDMYRKEMDGLIAEFRVKCSDVTAEFKKNKYGERENPIREKTPTSEKLDVELKRLLDYYWKNVVTPLLRKFHFYLEETLCLTFRAPSVEGQHVEEVLHSLQIAKRRFGDALWHARRDSKRHMLEAFQHTSPGSPEFSQAASDILEEWQENMTPHMRRFTEELSDVDSEIERLYVQKRLQREKMPKGDWVDVGNIRIGKIFDNVISPLTVDYGSCLEDLSELDCADDTAEGKFKVEAFLKLKNIRKKLEETVFRLKSSLKLDTVKEKLRTEDLGNLIERYCQKLRPFAKEFKSQMRQINKKMEDINKNHGLHGRRELSTGSSSPWHFKMKDDLAEVLTSIPKILDIKNVNITEPYLDDMFRQCYRRWVVDFNNLVSQLLQLKVESADDTKREDALAGLKDCIREFGEQLKYAKEETFHSLTPIDENSEEYEKCVRELIEKTQRKLNDLHNGLNSKLYTIRKPLFNSSKPIKSILFETQPHDDLTNLLREYWRINVIPLVQKYHGLLEDIICLPEETDRSQTNNITHTLKLGKRKLGDLLWNARLVALNDMSIACRKSETESEENSSHSTELDKYSSHGINLQEYVSTEKEIFEDFRGNVEPSLKTFGDELERNNGALQDIYKRMNFDQPSRLQLGLEPKSYVSSTLNDSRLMKIFDTPISILILEYDDNLEELCKLQANDNSHKNSSKNILDRLKRTRDFFRNAINTAMKKFKDKLDKIKIKSNGIRDLIVEMKGDLLSHTNEFKTRLNEINNDLASFYHGKVPIRPKINVCWSPWQLPSAQINNMPPNDRNNVTPENKQPLSQNIPSSGTSRRKYMFKGSMIQEPEIYDCFQVRYWKSIDDFDTILCRMESVECQRESSLYMIKKDTMMRLVSLRNDYQKDDVGLRKLADADVGALGEKYAVGSDRYRKLLPKIREKYEKKLTKVQKVLYSKLARFKDTVKEKFPEVSSNRVHQEHHLSKLNEYLTYLLSYYWREDILPRVCKYLNYLEEINHLNFNSPKGETEIIYRLLRALQMAKRLLGDEIMSQRRSILRTLVNNQNKLGRNSLEYVKILERMKDTWRRNMAPRIKCFDNTLSTVKKELKQFCRKDLKPSFDKRLEVDYNRLSKFFDDNVITLLIDCDYILETLPDFAFDTQISQSRIRSKFLLPLRQMMENFWRECDKLNNKLNTDHAHNFTTRIMFEKNYDDYSSKVAALTAASRLTLNEIKNSLRKLRGKEHPTFEETTSKVWLPPSKYIPLLPSRNTQNVSHGYFKGGPTMDQSKNSKNQYLVTGNTSKIKKLSGNEFNPKHKAQAVLKPKERVGKKIFNDIPIFVEPRLDDVFRHCYRENVKYLESFLSGLKDIQCKKNTPQYEAIQLAMNNLSKVFIYFTKTLANMKETAAIDLSKILNNCKPNSRDYWQQVSRLLHEYKKHLKNVEDDFKSQMKSLESDTWGVHHKNDSKGSASDRHNGLGNIEFNELLSSILTVELAPLLQSLQCWQEEMLIFMTVQKSNINNTLYPLFIELLREKRRLSDYLWQEMHDFFKEPGRYRDNNHENYDEHSHIYADLLNALRRKMSKFIFKFKDKMARIEKDFSKILTRGEIERSRFLKLREMNIQEDRFEEIFENAIFVSLVECDGTLESLGAIVFNDESSGCELLEKFVLSHDNFLKELERLKSELQRKCNNKKRKDLLKIKSVYNSMIDNLLQSFQVDLYHIGSSIRALNKKLCIPESPYLSSKYLMPWCSAGETGTGRKLLSSPTSVNQHGMHEEATSEEKNFPEKYARVLGSASEKSHPKNQSSTLESHTSNQVELSEPFISDTFQDDYRVALTSYDKIIKFLKRLDSISEHSVKDSLDLVETAFKEYKRKSFILKDKIAAKLIEVCQSLEVDSQEYRSKISALLKEIKEKLKIIHDTFDKELHEVREPVKSNPSVSTGSKSDNLLSKVDSELTNLLSIYWKTDILPRILRFHRCLEGINTLILKLNPPDLKDIYKLLRSLQAAKRKYGDVLWHARREFIKEVENKMKVVPTLEYSSTFDKIKTSWRNKLTLELSGFSRELEGTEKSLDEVYRRRNIEKPASATSIKVEASMFRLDNKRLGRAFCDAFSVLIVEYDCRLDDLSKLILDANSTEWRSKSDAFCKLLNAWSGLFSSILKIKEELIDTANPNSTSILESAKLFRSKLKAPLAAFRSLLISVDSTLGGLAAKLGLCFRQYSTSVPLSPWRIRIQTDEMQTDSSDVIKAVANTML</sequence>
<feature type="region of interest" description="Disordered" evidence="1">
    <location>
        <begin position="1828"/>
        <end position="1881"/>
    </location>
</feature>
<organism evidence="2 3">
    <name type="scientific">Bemisia tabaci</name>
    <name type="common">Sweetpotato whitefly</name>
    <name type="synonym">Aleurodes tabaci</name>
    <dbReference type="NCBI Taxonomy" id="7038"/>
    <lineage>
        <taxon>Eukaryota</taxon>
        <taxon>Metazoa</taxon>
        <taxon>Ecdysozoa</taxon>
        <taxon>Arthropoda</taxon>
        <taxon>Hexapoda</taxon>
        <taxon>Insecta</taxon>
        <taxon>Pterygota</taxon>
        <taxon>Neoptera</taxon>
        <taxon>Paraneoptera</taxon>
        <taxon>Hemiptera</taxon>
        <taxon>Sternorrhyncha</taxon>
        <taxon>Aleyrodoidea</taxon>
        <taxon>Aleyrodidae</taxon>
        <taxon>Aleyrodinae</taxon>
        <taxon>Bemisia</taxon>
    </lineage>
</organism>
<dbReference type="InterPro" id="IPR050163">
    <property type="entry name" value="Apolipoprotein_A1/A4/E"/>
</dbReference>
<accession>A0A9P0F110</accession>